<dbReference type="NCBIfam" id="TIGR01777">
    <property type="entry name" value="yfcH"/>
    <property type="match status" value="1"/>
</dbReference>
<dbReference type="InterPro" id="IPR010099">
    <property type="entry name" value="SDR39U1"/>
</dbReference>
<comment type="similarity">
    <text evidence="1">Belongs to the NAD(P)-dependent epimerase/dehydratase family. SDR39U1 subfamily.</text>
</comment>
<dbReference type="PANTHER" id="PTHR11092">
    <property type="entry name" value="SUGAR NUCLEOTIDE EPIMERASE RELATED"/>
    <property type="match status" value="1"/>
</dbReference>
<dbReference type="EMBL" id="LJTC01000002">
    <property type="protein sequence ID" value="KPM84723.1"/>
    <property type="molecule type" value="Genomic_DNA"/>
</dbReference>
<evidence type="ECO:0000259" key="2">
    <source>
        <dbReference type="Pfam" id="PF01370"/>
    </source>
</evidence>
<dbReference type="STRING" id="570156.AOG27_02705"/>
<dbReference type="SUPFAM" id="SSF51735">
    <property type="entry name" value="NAD(P)-binding Rossmann-fold domains"/>
    <property type="match status" value="1"/>
</dbReference>
<comment type="caution">
    <text evidence="4">The sequence shown here is derived from an EMBL/GenBank/DDBJ whole genome shotgun (WGS) entry which is preliminary data.</text>
</comment>
<dbReference type="RefSeq" id="WP_054551475.1">
    <property type="nucleotide sequence ID" value="NZ_LJTC01000002.1"/>
</dbReference>
<protein>
    <submittedName>
        <fullName evidence="4">Epimerase</fullName>
    </submittedName>
</protein>
<gene>
    <name evidence="4" type="ORF">AOG27_02705</name>
</gene>
<name>A0A0P7DXQ3_9GAMM</name>
<reference evidence="4 5" key="1">
    <citation type="submission" date="2015-09" db="EMBL/GenBank/DDBJ databases">
        <title>Draft Genome Sequence of Pseudoalteromonas lipolytica UCD-48B.</title>
        <authorList>
            <person name="Krusor M."/>
            <person name="Coil D.A."/>
            <person name="Lang J.M."/>
            <person name="Eisen J.A."/>
            <person name="Alexiev A."/>
        </authorList>
    </citation>
    <scope>NUCLEOTIDE SEQUENCE [LARGE SCALE GENOMIC DNA]</scope>
    <source>
        <strain evidence="4 5">UCD-48B</strain>
    </source>
</reference>
<dbReference type="Pfam" id="PF01370">
    <property type="entry name" value="Epimerase"/>
    <property type="match status" value="1"/>
</dbReference>
<dbReference type="PATRIC" id="fig|570156.3.peg.536"/>
<proteinExistence type="inferred from homology"/>
<sequence length="297" mass="33224">MHILLTGGTGLIGRHLCPFLLNHHKVTVLTRNPIQAAVILTHQVHTVKSLDEVNFEEIDAVINLAGEPIVNKRWSESQKRTLLNSRINLTQQISKAISRCESPPHTFISGSAIGFYGRQENQPIDESFNDIYPEFSHVLCRDWEHAATKAHGDQTRVCLLRTGIVLAKQGGALGKMLPAFKFGFGGPLGHGRQGMSWIHIDDMIQLILFVLSHQEIQGSINATAPNPVDNNEFSQTLANVISRPAMLRMPSWVLKLMMGEMSDLLLHGQFVLPNKLLNHNFRFHYPTLKPALESLKL</sequence>
<feature type="domain" description="NAD-dependent epimerase/dehydratase" evidence="2">
    <location>
        <begin position="3"/>
        <end position="215"/>
    </location>
</feature>
<accession>A0A0P7DXQ3</accession>
<evidence type="ECO:0000256" key="1">
    <source>
        <dbReference type="ARBA" id="ARBA00009353"/>
    </source>
</evidence>
<dbReference type="InterPro" id="IPR001509">
    <property type="entry name" value="Epimerase_deHydtase"/>
</dbReference>
<dbReference type="Proteomes" id="UP000050378">
    <property type="component" value="Unassembled WGS sequence"/>
</dbReference>
<evidence type="ECO:0000259" key="3">
    <source>
        <dbReference type="Pfam" id="PF08338"/>
    </source>
</evidence>
<dbReference type="InterPro" id="IPR013549">
    <property type="entry name" value="DUF1731"/>
</dbReference>
<dbReference type="AlphaFoldDB" id="A0A0P7DXQ3"/>
<evidence type="ECO:0000313" key="5">
    <source>
        <dbReference type="Proteomes" id="UP000050378"/>
    </source>
</evidence>
<evidence type="ECO:0000313" key="4">
    <source>
        <dbReference type="EMBL" id="KPM84723.1"/>
    </source>
</evidence>
<organism evidence="4 5">
    <name type="scientific">Pseudoalteromonas lipolytica</name>
    <dbReference type="NCBI Taxonomy" id="570156"/>
    <lineage>
        <taxon>Bacteria</taxon>
        <taxon>Pseudomonadati</taxon>
        <taxon>Pseudomonadota</taxon>
        <taxon>Gammaproteobacteria</taxon>
        <taxon>Alteromonadales</taxon>
        <taxon>Pseudoalteromonadaceae</taxon>
        <taxon>Pseudoalteromonas</taxon>
    </lineage>
</organism>
<dbReference type="OrthoDB" id="9801773at2"/>
<feature type="domain" description="DUF1731" evidence="3">
    <location>
        <begin position="249"/>
        <end position="295"/>
    </location>
</feature>
<dbReference type="Gene3D" id="3.40.50.720">
    <property type="entry name" value="NAD(P)-binding Rossmann-like Domain"/>
    <property type="match status" value="1"/>
</dbReference>
<dbReference type="CDD" id="cd05242">
    <property type="entry name" value="SDR_a8"/>
    <property type="match status" value="1"/>
</dbReference>
<dbReference type="Pfam" id="PF08338">
    <property type="entry name" value="DUF1731"/>
    <property type="match status" value="1"/>
</dbReference>
<dbReference type="InterPro" id="IPR036291">
    <property type="entry name" value="NAD(P)-bd_dom_sf"/>
</dbReference>
<dbReference type="PANTHER" id="PTHR11092:SF0">
    <property type="entry name" value="EPIMERASE FAMILY PROTEIN SDR39U1"/>
    <property type="match status" value="1"/>
</dbReference>